<dbReference type="RefSeq" id="WP_006240658.1">
    <property type="nucleotide sequence ID" value="NZ_JH636049.1"/>
</dbReference>
<proteinExistence type="predicted"/>
<gene>
    <name evidence="3" type="ORF">SacxiDRAFT_4244</name>
</gene>
<keyword evidence="4" id="KW-1185">Reference proteome</keyword>
<keyword evidence="1" id="KW-1133">Transmembrane helix</keyword>
<dbReference type="AlphaFoldDB" id="I0V8H2"/>
<keyword evidence="1" id="KW-0472">Membrane</keyword>
<feature type="transmembrane region" description="Helical" evidence="1">
    <location>
        <begin position="56"/>
        <end position="75"/>
    </location>
</feature>
<dbReference type="OrthoDB" id="3557199at2"/>
<evidence type="ECO:0000256" key="1">
    <source>
        <dbReference type="SAM" id="Phobius"/>
    </source>
</evidence>
<dbReference type="STRING" id="882086.SacxiDRAFT_4244"/>
<dbReference type="Pfam" id="PF19803">
    <property type="entry name" value="DUF6286"/>
    <property type="match status" value="1"/>
</dbReference>
<evidence type="ECO:0000313" key="3">
    <source>
        <dbReference type="EMBL" id="EID56425.1"/>
    </source>
</evidence>
<reference evidence="3 4" key="1">
    <citation type="submission" date="2012-01" db="EMBL/GenBank/DDBJ databases">
        <title>Improved High-Quality Draft sequence of Saccharomonospora xinjiangensis XJ-54.</title>
        <authorList>
            <consortium name="US DOE Joint Genome Institute"/>
            <person name="Lucas S."/>
            <person name="Han J."/>
            <person name="Lapidus A."/>
            <person name="Cheng J.-F."/>
            <person name="Goodwin L."/>
            <person name="Pitluck S."/>
            <person name="Peters L."/>
            <person name="Mikhailova N."/>
            <person name="Teshima H."/>
            <person name="Detter J.C."/>
            <person name="Han C."/>
            <person name="Tapia R."/>
            <person name="Land M."/>
            <person name="Hauser L."/>
            <person name="Kyrpides N."/>
            <person name="Ivanova N."/>
            <person name="Pagani I."/>
            <person name="Brambilla E.-M."/>
            <person name="Klenk H.-P."/>
            <person name="Woyke T."/>
        </authorList>
    </citation>
    <scope>NUCLEOTIDE SEQUENCE [LARGE SCALE GENOMIC DNA]</scope>
    <source>
        <strain evidence="3 4">XJ-54</strain>
    </source>
</reference>
<evidence type="ECO:0000259" key="2">
    <source>
        <dbReference type="Pfam" id="PF19803"/>
    </source>
</evidence>
<name>I0V8H2_9PSEU</name>
<organism evidence="3 4">
    <name type="scientific">Saccharomonospora xinjiangensis XJ-54</name>
    <dbReference type="NCBI Taxonomy" id="882086"/>
    <lineage>
        <taxon>Bacteria</taxon>
        <taxon>Bacillati</taxon>
        <taxon>Actinomycetota</taxon>
        <taxon>Actinomycetes</taxon>
        <taxon>Pseudonocardiales</taxon>
        <taxon>Pseudonocardiaceae</taxon>
        <taxon>Saccharomonospora</taxon>
    </lineage>
</organism>
<protein>
    <recommendedName>
        <fullName evidence="2">DUF6286 domain-containing protein</fullName>
    </recommendedName>
</protein>
<dbReference type="eggNOG" id="ENOG5033V3R">
    <property type="taxonomic scope" value="Bacteria"/>
</dbReference>
<evidence type="ECO:0000313" key="4">
    <source>
        <dbReference type="Proteomes" id="UP000004691"/>
    </source>
</evidence>
<dbReference type="HOGENOM" id="CLU_128210_0_0_11"/>
<keyword evidence="1" id="KW-0812">Transmembrane</keyword>
<dbReference type="EMBL" id="JH636049">
    <property type="protein sequence ID" value="EID56425.1"/>
    <property type="molecule type" value="Genomic_DNA"/>
</dbReference>
<dbReference type="InterPro" id="IPR046253">
    <property type="entry name" value="DUF6286"/>
</dbReference>
<sequence>MRLVNRLLATLLSVALIALGVLVIAEVIAAGFDRGPAVWDWRAAQRWAAETPWQDVIVRIVCIALFVVGLVLLVAESKRPRVRRFRVAREAEPGTRPVDTAYTRRGVAAAVRSAVARIDGVRSARVKVKRRAVKVSATTGSHSKATVHGLDVAATEAARDSLRRLQLRSTPRVSVKVRST</sequence>
<feature type="domain" description="DUF6286" evidence="2">
    <location>
        <begin position="67"/>
        <end position="178"/>
    </location>
</feature>
<dbReference type="Proteomes" id="UP000004691">
    <property type="component" value="Unassembled WGS sequence"/>
</dbReference>
<accession>I0V8H2</accession>